<name>A0A0E9QI68_ANGAN</name>
<dbReference type="EMBL" id="GBXM01092824">
    <property type="protein sequence ID" value="JAH15753.1"/>
    <property type="molecule type" value="Transcribed_RNA"/>
</dbReference>
<sequence>MQISTTYFSLLIDHLIAKHCFPIYCNINPFHAPLLY</sequence>
<reference evidence="1" key="2">
    <citation type="journal article" date="2015" name="Fish Shellfish Immunol.">
        <title>Early steps in the European eel (Anguilla anguilla)-Vibrio vulnificus interaction in the gills: Role of the RtxA13 toxin.</title>
        <authorList>
            <person name="Callol A."/>
            <person name="Pajuelo D."/>
            <person name="Ebbesson L."/>
            <person name="Teles M."/>
            <person name="MacKenzie S."/>
            <person name="Amaro C."/>
        </authorList>
    </citation>
    <scope>NUCLEOTIDE SEQUENCE</scope>
</reference>
<reference evidence="1" key="1">
    <citation type="submission" date="2014-11" db="EMBL/GenBank/DDBJ databases">
        <authorList>
            <person name="Amaro Gonzalez C."/>
        </authorList>
    </citation>
    <scope>NUCLEOTIDE SEQUENCE</scope>
</reference>
<dbReference type="AlphaFoldDB" id="A0A0E9QI68"/>
<organism evidence="1">
    <name type="scientific">Anguilla anguilla</name>
    <name type="common">European freshwater eel</name>
    <name type="synonym">Muraena anguilla</name>
    <dbReference type="NCBI Taxonomy" id="7936"/>
    <lineage>
        <taxon>Eukaryota</taxon>
        <taxon>Metazoa</taxon>
        <taxon>Chordata</taxon>
        <taxon>Craniata</taxon>
        <taxon>Vertebrata</taxon>
        <taxon>Euteleostomi</taxon>
        <taxon>Actinopterygii</taxon>
        <taxon>Neopterygii</taxon>
        <taxon>Teleostei</taxon>
        <taxon>Anguilliformes</taxon>
        <taxon>Anguillidae</taxon>
        <taxon>Anguilla</taxon>
    </lineage>
</organism>
<proteinExistence type="predicted"/>
<protein>
    <submittedName>
        <fullName evidence="1">Uncharacterized protein</fullName>
    </submittedName>
</protein>
<evidence type="ECO:0000313" key="1">
    <source>
        <dbReference type="EMBL" id="JAH15753.1"/>
    </source>
</evidence>
<accession>A0A0E9QI68</accession>